<feature type="transmembrane region" description="Helical" evidence="5">
    <location>
        <begin position="219"/>
        <end position="238"/>
    </location>
</feature>
<name>A0AAX3BG65_9SPIR</name>
<evidence type="ECO:0000256" key="3">
    <source>
        <dbReference type="ARBA" id="ARBA00022989"/>
    </source>
</evidence>
<dbReference type="PANTHER" id="PTHR37422">
    <property type="entry name" value="TEICHURONIC ACID BIOSYNTHESIS PROTEIN TUAE"/>
    <property type="match status" value="1"/>
</dbReference>
<protein>
    <submittedName>
        <fullName evidence="7">O-antigen ligase family protein</fullName>
    </submittedName>
</protein>
<evidence type="ECO:0000259" key="6">
    <source>
        <dbReference type="Pfam" id="PF04932"/>
    </source>
</evidence>
<evidence type="ECO:0000256" key="5">
    <source>
        <dbReference type="SAM" id="Phobius"/>
    </source>
</evidence>
<dbReference type="KEGG" id="taqu:KDW03_04830"/>
<evidence type="ECO:0000256" key="1">
    <source>
        <dbReference type="ARBA" id="ARBA00004141"/>
    </source>
</evidence>
<dbReference type="RefSeq" id="WP_271436258.1">
    <property type="nucleotide sequence ID" value="NZ_CP073355.1"/>
</dbReference>
<organism evidence="7 8">
    <name type="scientific">Thermospira aquatica</name>
    <dbReference type="NCBI Taxonomy" id="2828656"/>
    <lineage>
        <taxon>Bacteria</taxon>
        <taxon>Pseudomonadati</taxon>
        <taxon>Spirochaetota</taxon>
        <taxon>Spirochaetia</taxon>
        <taxon>Brevinematales</taxon>
        <taxon>Thermospiraceae</taxon>
        <taxon>Thermospira</taxon>
    </lineage>
</organism>
<feature type="transmembrane region" description="Helical" evidence="5">
    <location>
        <begin position="302"/>
        <end position="322"/>
    </location>
</feature>
<feature type="transmembrane region" description="Helical" evidence="5">
    <location>
        <begin position="194"/>
        <end position="213"/>
    </location>
</feature>
<dbReference type="AlphaFoldDB" id="A0AAX3BG65"/>
<reference evidence="7" key="1">
    <citation type="submission" date="2021-04" db="EMBL/GenBank/DDBJ databases">
        <authorList>
            <person name="Postec A."/>
        </authorList>
    </citation>
    <scope>NUCLEOTIDE SEQUENCE</scope>
    <source>
        <strain evidence="7">F1F22</strain>
    </source>
</reference>
<evidence type="ECO:0000313" key="8">
    <source>
        <dbReference type="Proteomes" id="UP001056539"/>
    </source>
</evidence>
<accession>A0AAX3BG65</accession>
<dbReference type="GO" id="GO:0016874">
    <property type="term" value="F:ligase activity"/>
    <property type="evidence" value="ECO:0007669"/>
    <property type="project" value="UniProtKB-KW"/>
</dbReference>
<dbReference type="EMBL" id="CP073355">
    <property type="protein sequence ID" value="URA11123.1"/>
    <property type="molecule type" value="Genomic_DNA"/>
</dbReference>
<feature type="transmembrane region" description="Helical" evidence="5">
    <location>
        <begin position="279"/>
        <end position="295"/>
    </location>
</feature>
<feature type="transmembrane region" description="Helical" evidence="5">
    <location>
        <begin position="5"/>
        <end position="22"/>
    </location>
</feature>
<evidence type="ECO:0000256" key="2">
    <source>
        <dbReference type="ARBA" id="ARBA00022692"/>
    </source>
</evidence>
<feature type="transmembrane region" description="Helical" evidence="5">
    <location>
        <begin position="435"/>
        <end position="458"/>
    </location>
</feature>
<reference evidence="7" key="2">
    <citation type="submission" date="2022-06" db="EMBL/GenBank/DDBJ databases">
        <title>Thermospira aquatica gen. nov., sp. nov.</title>
        <authorList>
            <person name="Ben Ali Gam Z."/>
            <person name="Labat M."/>
        </authorList>
    </citation>
    <scope>NUCLEOTIDE SEQUENCE</scope>
    <source>
        <strain evidence="7">F1F22</strain>
    </source>
</reference>
<feature type="domain" description="O-antigen ligase-related" evidence="6">
    <location>
        <begin position="309"/>
        <end position="451"/>
    </location>
</feature>
<proteinExistence type="predicted"/>
<feature type="transmembrane region" description="Helical" evidence="5">
    <location>
        <begin position="132"/>
        <end position="157"/>
    </location>
</feature>
<evidence type="ECO:0000313" key="7">
    <source>
        <dbReference type="EMBL" id="URA11123.1"/>
    </source>
</evidence>
<feature type="transmembrane region" description="Helical" evidence="5">
    <location>
        <begin position="342"/>
        <end position="365"/>
    </location>
</feature>
<feature type="transmembrane region" description="Helical" evidence="5">
    <location>
        <begin position="495"/>
        <end position="513"/>
    </location>
</feature>
<feature type="transmembrane region" description="Helical" evidence="5">
    <location>
        <begin position="470"/>
        <end position="489"/>
    </location>
</feature>
<feature type="transmembrane region" description="Helical" evidence="5">
    <location>
        <begin position="99"/>
        <end position="120"/>
    </location>
</feature>
<dbReference type="GO" id="GO:0016020">
    <property type="term" value="C:membrane"/>
    <property type="evidence" value="ECO:0007669"/>
    <property type="project" value="UniProtKB-SubCell"/>
</dbReference>
<dbReference type="InterPro" id="IPR051533">
    <property type="entry name" value="WaaL-like"/>
</dbReference>
<gene>
    <name evidence="7" type="ORF">KDW03_04830</name>
</gene>
<feature type="transmembrane region" description="Helical" evidence="5">
    <location>
        <begin position="169"/>
        <end position="187"/>
    </location>
</feature>
<comment type="subcellular location">
    <subcellularLocation>
        <location evidence="1">Membrane</location>
        <topology evidence="1">Multi-pass membrane protein</topology>
    </subcellularLocation>
</comment>
<dbReference type="PANTHER" id="PTHR37422:SF13">
    <property type="entry name" value="LIPOPOLYSACCHARIDE BIOSYNTHESIS PROTEIN PA4999-RELATED"/>
    <property type="match status" value="1"/>
</dbReference>
<keyword evidence="8" id="KW-1185">Reference proteome</keyword>
<dbReference type="Proteomes" id="UP001056539">
    <property type="component" value="Chromosome"/>
</dbReference>
<dbReference type="InterPro" id="IPR007016">
    <property type="entry name" value="O-antigen_ligase-rel_domated"/>
</dbReference>
<evidence type="ECO:0000256" key="4">
    <source>
        <dbReference type="ARBA" id="ARBA00023136"/>
    </source>
</evidence>
<sequence>MKKYLVLFGEFLFVGLVLWSWISNQWFFLMSRQVDIEKPLPAGDYVAISLAPGGQTLTIEGSGTTSIRLQNNQPAAFSLSEDGVIREKAYLRVFEKRGIWFHSLMIGVVAFLGVLLAYWIKQTRGMPFMFRFLVFAFAFGWSGSLAVFFLFVAVLSGLKNAVSHYRQRWYHWLVVGFFLWGVFSGMFARFPMDAVGSTFLFALYVFVGFVFGQENPEKLPWNAIGRAIVSAFVSVALIGLTQQFYLKQDIGVWIGGSPLLFWPYHPFEFSSLFEWAARGGYWLGLMVPVLFALFLHEKQKKLKLLFGFGIVLGLVLLVFTQSRGGFVVATVAILTQVFFLKRWYLVLPVLLLPILLLPLLVVTVAPNSKWAAVARNPFTFHTNVQRMHQMRAAKDFYREASPLTGIGLMNFRRYYYEKRHDYDIYSMADYLHQGYMAILLETGIVGFVLFYGFLFFVWVRLFRASVSRRFFLSPFIFGVMNALWVSFFFDAMLLYAFYLGMWVWMWIGLGEGWHSEKEKLPQSSSLKE</sequence>
<keyword evidence="3 5" id="KW-1133">Transmembrane helix</keyword>
<keyword evidence="2 5" id="KW-0812">Transmembrane</keyword>
<keyword evidence="7" id="KW-0436">Ligase</keyword>
<keyword evidence="4 5" id="KW-0472">Membrane</keyword>
<dbReference type="Pfam" id="PF04932">
    <property type="entry name" value="Wzy_C"/>
    <property type="match status" value="1"/>
</dbReference>